<dbReference type="Proteomes" id="UP000054937">
    <property type="component" value="Unassembled WGS sequence"/>
</dbReference>
<name>A0A0V0Q808_PSEPJ</name>
<feature type="compositionally biased region" description="Basic and acidic residues" evidence="1">
    <location>
        <begin position="1"/>
        <end position="26"/>
    </location>
</feature>
<dbReference type="EMBL" id="LDAU01000254">
    <property type="protein sequence ID" value="KRW98342.1"/>
    <property type="molecule type" value="Genomic_DNA"/>
</dbReference>
<keyword evidence="3" id="KW-1185">Reference proteome</keyword>
<protein>
    <submittedName>
        <fullName evidence="2">Uncharacterized protein</fullName>
    </submittedName>
</protein>
<proteinExistence type="predicted"/>
<evidence type="ECO:0000256" key="1">
    <source>
        <dbReference type="SAM" id="MobiDB-lite"/>
    </source>
</evidence>
<feature type="region of interest" description="Disordered" evidence="1">
    <location>
        <begin position="1"/>
        <end position="39"/>
    </location>
</feature>
<reference evidence="2 3" key="1">
    <citation type="journal article" date="2015" name="Sci. Rep.">
        <title>Genome of the facultative scuticociliatosis pathogen Pseudocohnilembus persalinus provides insight into its virulence through horizontal gene transfer.</title>
        <authorList>
            <person name="Xiong J."/>
            <person name="Wang G."/>
            <person name="Cheng J."/>
            <person name="Tian M."/>
            <person name="Pan X."/>
            <person name="Warren A."/>
            <person name="Jiang C."/>
            <person name="Yuan D."/>
            <person name="Miao W."/>
        </authorList>
    </citation>
    <scope>NUCLEOTIDE SEQUENCE [LARGE SCALE GENOMIC DNA]</scope>
    <source>
        <strain evidence="2">36N120E</strain>
    </source>
</reference>
<gene>
    <name evidence="2" type="ORF">PPERSA_02119</name>
</gene>
<sequence>MEKQIRNKKEEQQKMAVEQKKLKKNLDSSFEDDDDEDDGIENLCQQADKQEDYQTQKDLDNMDQQALNQMENEYIKSGGINGGVLNKTQLAAKKSGNTKNK</sequence>
<feature type="compositionally biased region" description="Acidic residues" evidence="1">
    <location>
        <begin position="29"/>
        <end position="39"/>
    </location>
</feature>
<evidence type="ECO:0000313" key="2">
    <source>
        <dbReference type="EMBL" id="KRW98342.1"/>
    </source>
</evidence>
<dbReference type="InParanoid" id="A0A0V0Q808"/>
<accession>A0A0V0Q808</accession>
<organism evidence="2 3">
    <name type="scientific">Pseudocohnilembus persalinus</name>
    <name type="common">Ciliate</name>
    <dbReference type="NCBI Taxonomy" id="266149"/>
    <lineage>
        <taxon>Eukaryota</taxon>
        <taxon>Sar</taxon>
        <taxon>Alveolata</taxon>
        <taxon>Ciliophora</taxon>
        <taxon>Intramacronucleata</taxon>
        <taxon>Oligohymenophorea</taxon>
        <taxon>Scuticociliatia</taxon>
        <taxon>Philasterida</taxon>
        <taxon>Pseudocohnilembidae</taxon>
        <taxon>Pseudocohnilembus</taxon>
    </lineage>
</organism>
<comment type="caution">
    <text evidence="2">The sequence shown here is derived from an EMBL/GenBank/DDBJ whole genome shotgun (WGS) entry which is preliminary data.</text>
</comment>
<evidence type="ECO:0000313" key="3">
    <source>
        <dbReference type="Proteomes" id="UP000054937"/>
    </source>
</evidence>
<dbReference type="AlphaFoldDB" id="A0A0V0Q808"/>